<dbReference type="PANTHER" id="PTHR45913:SF22">
    <property type="entry name" value="SCAN BOX DOMAIN-CONTAINING PROTEIN"/>
    <property type="match status" value="1"/>
</dbReference>
<dbReference type="PANTHER" id="PTHR45913">
    <property type="entry name" value="EPM2A-INTERACTING PROTEIN 1"/>
    <property type="match status" value="1"/>
</dbReference>
<evidence type="ECO:0000313" key="2">
    <source>
        <dbReference type="Proteomes" id="UP000030764"/>
    </source>
</evidence>
<evidence type="ECO:0000313" key="1">
    <source>
        <dbReference type="EMBL" id="KFD48204.1"/>
    </source>
</evidence>
<organism evidence="1 2">
    <name type="scientific">Trichuris suis</name>
    <name type="common">pig whipworm</name>
    <dbReference type="NCBI Taxonomy" id="68888"/>
    <lineage>
        <taxon>Eukaryota</taxon>
        <taxon>Metazoa</taxon>
        <taxon>Ecdysozoa</taxon>
        <taxon>Nematoda</taxon>
        <taxon>Enoplea</taxon>
        <taxon>Dorylaimia</taxon>
        <taxon>Trichinellida</taxon>
        <taxon>Trichuridae</taxon>
        <taxon>Trichuris</taxon>
    </lineage>
</organism>
<dbReference type="Proteomes" id="UP000030764">
    <property type="component" value="Unassembled WGS sequence"/>
</dbReference>
<reference evidence="1 2" key="1">
    <citation type="journal article" date="2014" name="Nat. Genet.">
        <title>Genome and transcriptome of the porcine whipworm Trichuris suis.</title>
        <authorList>
            <person name="Jex A.R."/>
            <person name="Nejsum P."/>
            <person name="Schwarz E.M."/>
            <person name="Hu L."/>
            <person name="Young N.D."/>
            <person name="Hall R.S."/>
            <person name="Korhonen P.K."/>
            <person name="Liao S."/>
            <person name="Thamsborg S."/>
            <person name="Xia J."/>
            <person name="Xu P."/>
            <person name="Wang S."/>
            <person name="Scheerlinck J.P."/>
            <person name="Hofmann A."/>
            <person name="Sternberg P.W."/>
            <person name="Wang J."/>
            <person name="Gasser R.B."/>
        </authorList>
    </citation>
    <scope>NUCLEOTIDE SEQUENCE [LARGE SCALE GENOMIC DNA]</scope>
    <source>
        <strain evidence="1">DCEP-RM93M</strain>
    </source>
</reference>
<dbReference type="EMBL" id="KL363300">
    <property type="protein sequence ID" value="KFD48204.1"/>
    <property type="molecule type" value="Genomic_DNA"/>
</dbReference>
<keyword evidence="2" id="KW-1185">Reference proteome</keyword>
<proteinExistence type="predicted"/>
<sequence>MCLICEKVFSNESMKPSRLQENLKRVRAHKSKKDMAYFQSLWEKFRKRPTLRSMVSSALQEENDGLLASYNISLIIAKSGKPHSIGKELLLPVISEVLRTLLHISPTEHFIFHYDRNEKMQAIQLGVFEICLYPFTA</sequence>
<gene>
    <name evidence="1" type="ORF">M513_10918</name>
</gene>
<dbReference type="AlphaFoldDB" id="A0A085LTA8"/>
<name>A0A085LTA8_9BILA</name>
<accession>A0A085LTA8</accession>
<protein>
    <submittedName>
        <fullName evidence="1">Uncharacterized protein</fullName>
    </submittedName>
</protein>